<name>A0AAV3GL72_ENTFL</name>
<feature type="region of interest" description="Disordered" evidence="1">
    <location>
        <begin position="1"/>
        <end position="47"/>
    </location>
</feature>
<reference evidence="2 3" key="1">
    <citation type="submission" date="2012-04" db="EMBL/GenBank/DDBJ databases">
        <authorList>
            <person name="Weinstock G."/>
            <person name="Sodergren E."/>
            <person name="Lobos E.A."/>
            <person name="Fulton L."/>
            <person name="Fulton R."/>
            <person name="Courtney L."/>
            <person name="Fronick C."/>
            <person name="O'Laughlin M."/>
            <person name="Godfrey J."/>
            <person name="Wilson R.M."/>
            <person name="Miner T."/>
            <person name="Farmer C."/>
            <person name="Delehaunty K."/>
            <person name="Cordes M."/>
            <person name="Minx P."/>
            <person name="Tomlinson C."/>
            <person name="Chen J."/>
            <person name="Wollam A."/>
            <person name="Pepin K.H."/>
            <person name="Bhonagiri V."/>
            <person name="Zhang X."/>
            <person name="Suruliraj S."/>
            <person name="Warren W."/>
            <person name="Mitreva M."/>
            <person name="Mardis E.R."/>
            <person name="Wilson R.K."/>
        </authorList>
    </citation>
    <scope>NUCLEOTIDE SEQUENCE [LARGE SCALE GENOMIC DNA]</scope>
    <source>
        <strain evidence="2 3">ERV63</strain>
    </source>
</reference>
<accession>A0AAV3GL72</accession>
<dbReference type="EMBL" id="ALZR01000041">
    <property type="protein sequence ID" value="EJV17399.1"/>
    <property type="molecule type" value="Genomic_DNA"/>
</dbReference>
<evidence type="ECO:0000313" key="2">
    <source>
        <dbReference type="EMBL" id="EJV17399.1"/>
    </source>
</evidence>
<proteinExistence type="predicted"/>
<gene>
    <name evidence="2" type="ORF">HMPREF1336_01459</name>
</gene>
<dbReference type="Proteomes" id="UP000004117">
    <property type="component" value="Unassembled WGS sequence"/>
</dbReference>
<dbReference type="AlphaFoldDB" id="A0AAV3GL72"/>
<sequence>MSNKELSKKYQESLKQRREKQTKRERALEGTVIAPLTDKNNRKDKNK</sequence>
<dbReference type="RefSeq" id="WP_000066155.1">
    <property type="nucleotide sequence ID" value="NZ_JH805702.1"/>
</dbReference>
<organism evidence="2 3">
    <name type="scientific">Enterococcus faecalis ERV63</name>
    <dbReference type="NCBI Taxonomy" id="1134793"/>
    <lineage>
        <taxon>Bacteria</taxon>
        <taxon>Bacillati</taxon>
        <taxon>Bacillota</taxon>
        <taxon>Bacilli</taxon>
        <taxon>Lactobacillales</taxon>
        <taxon>Enterococcaceae</taxon>
        <taxon>Enterococcus</taxon>
    </lineage>
</organism>
<protein>
    <submittedName>
        <fullName evidence="2">Uncharacterized protein</fullName>
    </submittedName>
</protein>
<comment type="caution">
    <text evidence="2">The sequence shown here is derived from an EMBL/GenBank/DDBJ whole genome shotgun (WGS) entry which is preliminary data.</text>
</comment>
<feature type="compositionally biased region" description="Basic and acidic residues" evidence="1">
    <location>
        <begin position="1"/>
        <end position="16"/>
    </location>
</feature>
<evidence type="ECO:0000313" key="3">
    <source>
        <dbReference type="Proteomes" id="UP000004117"/>
    </source>
</evidence>
<evidence type="ECO:0000256" key="1">
    <source>
        <dbReference type="SAM" id="MobiDB-lite"/>
    </source>
</evidence>